<dbReference type="AlphaFoldDB" id="A0A183UAI4"/>
<dbReference type="Proteomes" id="UP000050794">
    <property type="component" value="Unassembled WGS sequence"/>
</dbReference>
<proteinExistence type="predicted"/>
<sequence>MFLAGVVKSCKRVRGCAQSARELHATGHCVSLKPLKCMCIPILVRCCYIFVVPCVRNSLCNRFDMIIRFAKYALRSENDLPQAAPVFTTSPLIYSEPALTDYSILDFEPPSQLCTVSDTALPYLDNGRSLVANGEFFFSMQLKDFKTLIDWNDLVIQRGVLLREDRVDEEGKALLASVKQILVNDSGISSLVDDGNLLLAEKRANCGLTPKSSIYLDDSHQSVLTAPGSLSVRNGHKQSFSTREIREQHAEIQKKYRPTRRRHFTDPVDFEGALCIAVNRFFLTHASSHQSSFV</sequence>
<gene>
    <name evidence="1" type="ORF">TCNE_LOCUS5504</name>
</gene>
<evidence type="ECO:0000313" key="1">
    <source>
        <dbReference type="EMBL" id="VDM36664.1"/>
    </source>
</evidence>
<reference evidence="1 2" key="2">
    <citation type="submission" date="2018-11" db="EMBL/GenBank/DDBJ databases">
        <authorList>
            <consortium name="Pathogen Informatics"/>
        </authorList>
    </citation>
    <scope>NUCLEOTIDE SEQUENCE [LARGE SCALE GENOMIC DNA]</scope>
</reference>
<evidence type="ECO:0000313" key="2">
    <source>
        <dbReference type="Proteomes" id="UP000050794"/>
    </source>
</evidence>
<reference evidence="3" key="1">
    <citation type="submission" date="2016-06" db="UniProtKB">
        <authorList>
            <consortium name="WormBaseParasite"/>
        </authorList>
    </citation>
    <scope>IDENTIFICATION</scope>
</reference>
<evidence type="ECO:0000313" key="3">
    <source>
        <dbReference type="WBParaSite" id="TCNE_0000550401-mRNA-1"/>
    </source>
</evidence>
<name>A0A183UAI4_TOXCA</name>
<accession>A0A183UAI4</accession>
<organism evidence="2 3">
    <name type="scientific">Toxocara canis</name>
    <name type="common">Canine roundworm</name>
    <dbReference type="NCBI Taxonomy" id="6265"/>
    <lineage>
        <taxon>Eukaryota</taxon>
        <taxon>Metazoa</taxon>
        <taxon>Ecdysozoa</taxon>
        <taxon>Nematoda</taxon>
        <taxon>Chromadorea</taxon>
        <taxon>Rhabditida</taxon>
        <taxon>Spirurina</taxon>
        <taxon>Ascaridomorpha</taxon>
        <taxon>Ascaridoidea</taxon>
        <taxon>Toxocaridae</taxon>
        <taxon>Toxocara</taxon>
    </lineage>
</organism>
<dbReference type="WBParaSite" id="TCNE_0000550401-mRNA-1">
    <property type="protein sequence ID" value="TCNE_0000550401-mRNA-1"/>
    <property type="gene ID" value="TCNE_0000550401"/>
</dbReference>
<dbReference type="EMBL" id="UYWY01019362">
    <property type="protein sequence ID" value="VDM36664.1"/>
    <property type="molecule type" value="Genomic_DNA"/>
</dbReference>
<protein>
    <submittedName>
        <fullName evidence="1 3">Uncharacterized protein</fullName>
    </submittedName>
</protein>
<keyword evidence="2" id="KW-1185">Reference proteome</keyword>